<comment type="caution">
    <text evidence="2">The sequence shown here is derived from an EMBL/GenBank/DDBJ whole genome shotgun (WGS) entry which is preliminary data.</text>
</comment>
<proteinExistence type="predicted"/>
<keyword evidence="3" id="KW-1185">Reference proteome</keyword>
<reference evidence="2 3" key="1">
    <citation type="submission" date="2019-12" db="EMBL/GenBank/DDBJ databases">
        <authorList>
            <person name="Yuan C.-G."/>
        </authorList>
    </citation>
    <scope>NUCLEOTIDE SEQUENCE [LARGE SCALE GENOMIC DNA]</scope>
    <source>
        <strain evidence="2 3">KCTC 23863</strain>
    </source>
</reference>
<feature type="compositionally biased region" description="Basic and acidic residues" evidence="1">
    <location>
        <begin position="155"/>
        <end position="167"/>
    </location>
</feature>
<gene>
    <name evidence="2" type="ORF">GR328_02965</name>
</gene>
<dbReference type="AlphaFoldDB" id="A0A7X3MNR2"/>
<dbReference type="EMBL" id="WURB01000002">
    <property type="protein sequence ID" value="MXQ10434.1"/>
    <property type="molecule type" value="Genomic_DNA"/>
</dbReference>
<evidence type="ECO:0000313" key="3">
    <source>
        <dbReference type="Proteomes" id="UP000436483"/>
    </source>
</evidence>
<name>A0A7X3MNR2_9HYPH</name>
<protein>
    <submittedName>
        <fullName evidence="2">Uncharacterized protein</fullName>
    </submittedName>
</protein>
<sequence>MQPAIGQGSTQCMLIAAPAGMGRTVLLHQYAGHFAENSSPQRNTLTAALTPLVGLKGGRDPALAVIKTLNPPKRQRPGSVLDGIKQVKALVAKRETGAIFIDKVEGLRIGNATEPWAWEFLCELLDHRVAGLPGCRNGGVLAGEPVPSKSSTPPEPREHGPEPDHPRPSRVRG</sequence>
<accession>A0A7X3MNR2</accession>
<evidence type="ECO:0000256" key="1">
    <source>
        <dbReference type="SAM" id="MobiDB-lite"/>
    </source>
</evidence>
<reference evidence="2 3" key="2">
    <citation type="submission" date="2020-01" db="EMBL/GenBank/DDBJ databases">
        <title>Microvirga sp. nov., an arsenate reduction bacterium isolated from Tibet hotspring sediments.</title>
        <authorList>
            <person name="Xian W.-D."/>
            <person name="Li W.-J."/>
        </authorList>
    </citation>
    <scope>NUCLEOTIDE SEQUENCE [LARGE SCALE GENOMIC DNA]</scope>
    <source>
        <strain evidence="2 3">KCTC 23863</strain>
    </source>
</reference>
<dbReference type="Proteomes" id="UP000436483">
    <property type="component" value="Unassembled WGS sequence"/>
</dbReference>
<dbReference type="RefSeq" id="WP_160883050.1">
    <property type="nucleotide sequence ID" value="NZ_WURB01000002.1"/>
</dbReference>
<organism evidence="2 3">
    <name type="scientific">Microvirga makkahensis</name>
    <dbReference type="NCBI Taxonomy" id="1128670"/>
    <lineage>
        <taxon>Bacteria</taxon>
        <taxon>Pseudomonadati</taxon>
        <taxon>Pseudomonadota</taxon>
        <taxon>Alphaproteobacteria</taxon>
        <taxon>Hyphomicrobiales</taxon>
        <taxon>Methylobacteriaceae</taxon>
        <taxon>Microvirga</taxon>
    </lineage>
</organism>
<feature type="region of interest" description="Disordered" evidence="1">
    <location>
        <begin position="139"/>
        <end position="173"/>
    </location>
</feature>
<evidence type="ECO:0000313" key="2">
    <source>
        <dbReference type="EMBL" id="MXQ10434.1"/>
    </source>
</evidence>
<dbReference type="OrthoDB" id="8337506at2"/>